<dbReference type="AlphaFoldDB" id="A0A6D2HW99"/>
<accession>A0A6D2HW99</accession>
<dbReference type="Proteomes" id="UP000467841">
    <property type="component" value="Unassembled WGS sequence"/>
</dbReference>
<sequence>MEQWDDDTSYLEMIRMVSTSEEAIPAATWDEIVLDQSSVSTQLLIMDCDVFFVRDGLSSKPRQIVMLTGLVYVFRSSRGCYKPCDRSTSTTATNTRTLLFLRQREDKAVSRTEILILKHDGDETLRKRKRTKPSSKGKRRMEQWDDDTSYLEMIRMVSTSEEATPAATWDEIVLDQSSVSTQLLIMDCDVFFVRDGLSSKPRQIVTLTGLVYVFRSSRGCYNDQ</sequence>
<gene>
    <name evidence="1" type="ORF">MERR_LOCUS6071</name>
</gene>
<keyword evidence="2" id="KW-1185">Reference proteome</keyword>
<protein>
    <submittedName>
        <fullName evidence="1">Uncharacterized protein</fullName>
    </submittedName>
</protein>
<comment type="caution">
    <text evidence="1">The sequence shown here is derived from an EMBL/GenBank/DDBJ whole genome shotgun (WGS) entry which is preliminary data.</text>
</comment>
<reference evidence="1" key="1">
    <citation type="submission" date="2020-01" db="EMBL/GenBank/DDBJ databases">
        <authorList>
            <person name="Mishra B."/>
        </authorList>
    </citation>
    <scope>NUCLEOTIDE SEQUENCE [LARGE SCALE GENOMIC DNA]</scope>
</reference>
<evidence type="ECO:0000313" key="1">
    <source>
        <dbReference type="EMBL" id="CAA7018836.1"/>
    </source>
</evidence>
<organism evidence="1 2">
    <name type="scientific">Microthlaspi erraticum</name>
    <dbReference type="NCBI Taxonomy" id="1685480"/>
    <lineage>
        <taxon>Eukaryota</taxon>
        <taxon>Viridiplantae</taxon>
        <taxon>Streptophyta</taxon>
        <taxon>Embryophyta</taxon>
        <taxon>Tracheophyta</taxon>
        <taxon>Spermatophyta</taxon>
        <taxon>Magnoliopsida</taxon>
        <taxon>eudicotyledons</taxon>
        <taxon>Gunneridae</taxon>
        <taxon>Pentapetalae</taxon>
        <taxon>rosids</taxon>
        <taxon>malvids</taxon>
        <taxon>Brassicales</taxon>
        <taxon>Brassicaceae</taxon>
        <taxon>Coluteocarpeae</taxon>
        <taxon>Microthlaspi</taxon>
    </lineage>
</organism>
<dbReference type="EMBL" id="CACVBM020000421">
    <property type="protein sequence ID" value="CAA7018836.1"/>
    <property type="molecule type" value="Genomic_DNA"/>
</dbReference>
<evidence type="ECO:0000313" key="2">
    <source>
        <dbReference type="Proteomes" id="UP000467841"/>
    </source>
</evidence>
<name>A0A6D2HW99_9BRAS</name>
<proteinExistence type="predicted"/>